<organism evidence="1">
    <name type="scientific">Arundo donax</name>
    <name type="common">Giant reed</name>
    <name type="synonym">Donax arundinaceus</name>
    <dbReference type="NCBI Taxonomy" id="35708"/>
    <lineage>
        <taxon>Eukaryota</taxon>
        <taxon>Viridiplantae</taxon>
        <taxon>Streptophyta</taxon>
        <taxon>Embryophyta</taxon>
        <taxon>Tracheophyta</taxon>
        <taxon>Spermatophyta</taxon>
        <taxon>Magnoliopsida</taxon>
        <taxon>Liliopsida</taxon>
        <taxon>Poales</taxon>
        <taxon>Poaceae</taxon>
        <taxon>PACMAD clade</taxon>
        <taxon>Arundinoideae</taxon>
        <taxon>Arundineae</taxon>
        <taxon>Arundo</taxon>
    </lineage>
</organism>
<name>A0A0A9HDQ1_ARUDO</name>
<evidence type="ECO:0000313" key="1">
    <source>
        <dbReference type="EMBL" id="JAE31018.1"/>
    </source>
</evidence>
<proteinExistence type="predicted"/>
<reference evidence="1" key="2">
    <citation type="journal article" date="2015" name="Data Brief">
        <title>Shoot transcriptome of the giant reed, Arundo donax.</title>
        <authorList>
            <person name="Barrero R.A."/>
            <person name="Guerrero F.D."/>
            <person name="Moolhuijzen P."/>
            <person name="Goolsby J.A."/>
            <person name="Tidwell J."/>
            <person name="Bellgard S.E."/>
            <person name="Bellgard M.I."/>
        </authorList>
    </citation>
    <scope>NUCLEOTIDE SEQUENCE</scope>
    <source>
        <tissue evidence="1">Shoot tissue taken approximately 20 cm above the soil surface</tissue>
    </source>
</reference>
<dbReference type="AlphaFoldDB" id="A0A0A9HDQ1"/>
<dbReference type="EMBL" id="GBRH01166878">
    <property type="protein sequence ID" value="JAE31018.1"/>
    <property type="molecule type" value="Transcribed_RNA"/>
</dbReference>
<protein>
    <submittedName>
        <fullName evidence="1">Uncharacterized protein</fullName>
    </submittedName>
</protein>
<reference evidence="1" key="1">
    <citation type="submission" date="2014-09" db="EMBL/GenBank/DDBJ databases">
        <authorList>
            <person name="Magalhaes I.L.F."/>
            <person name="Oliveira U."/>
            <person name="Santos F.R."/>
            <person name="Vidigal T.H.D.A."/>
            <person name="Brescovit A.D."/>
            <person name="Santos A.J."/>
        </authorList>
    </citation>
    <scope>NUCLEOTIDE SEQUENCE</scope>
    <source>
        <tissue evidence="1">Shoot tissue taken approximately 20 cm above the soil surface</tissue>
    </source>
</reference>
<sequence>MSTGHDGINTTGRMAGWSRLLEMRD</sequence>
<accession>A0A0A9HDQ1</accession>